<dbReference type="PANTHER" id="PTHR16943">
    <property type="entry name" value="2-METHYLCITRATE DEHYDRATASE-RELATED"/>
    <property type="match status" value="1"/>
</dbReference>
<dbReference type="InterPro" id="IPR036148">
    <property type="entry name" value="MmgE/PrpD_sf"/>
</dbReference>
<name>A0A1D8GIT7_9FIRM</name>
<dbReference type="Pfam" id="PF19305">
    <property type="entry name" value="MmgE_PrpD_C"/>
    <property type="match status" value="1"/>
</dbReference>
<feature type="domain" description="MmgE/PrpD C-terminal" evidence="3">
    <location>
        <begin position="253"/>
        <end position="418"/>
    </location>
</feature>
<evidence type="ECO:0000313" key="4">
    <source>
        <dbReference type="EMBL" id="AOT70821.1"/>
    </source>
</evidence>
<evidence type="ECO:0008006" key="6">
    <source>
        <dbReference type="Google" id="ProtNLM"/>
    </source>
</evidence>
<evidence type="ECO:0000259" key="3">
    <source>
        <dbReference type="Pfam" id="PF19305"/>
    </source>
</evidence>
<protein>
    <recommendedName>
        <fullName evidence="6">2-methylcitrate dehydratase</fullName>
    </recommendedName>
</protein>
<dbReference type="InterPro" id="IPR045337">
    <property type="entry name" value="MmgE_PrpD_C"/>
</dbReference>
<sequence>MYRTVEAYILNEAWEKLSKKVQEQAIKCMIDLIGAVSVGYKTSSSLRMTNSAKRLFSGDEATLLVTGEKSSITGAALANGMVANALDIDDGYSMLKGHPGCGIFSGLLAAGEYKKISYKEFLTALIVAYETSIRHGLALHDFYNYYHGSGSWAAFGMAAGMARILEMPEEQIREALGIADFNAPLTPVMRSVETPAMGKDGVYGGSLIGAAAVIMAQEGTTARRYILHEEKYAEYIHSLGEDYKFLDLYFKFFTCCRWAHGPICGSIELMKKNQIDYRDISNVNVLTFKAAEALYKGKPTDTEEAQYNVAYPIAAAIVYGEVGPAQVLDDKIVDPKILDMMDKMKFIIDDAFEKAFPAKRLCEVEIILKDGSVYKSGLCQPIGEPKDNISIDDIIVKFNKLTESVYSESSQEKLLDILKNPDTDVRMDEIIQMMIHFRKPEEKEIIIH</sequence>
<dbReference type="Gene3D" id="1.10.4100.10">
    <property type="entry name" value="2-methylcitrate dehydratase PrpD"/>
    <property type="match status" value="1"/>
</dbReference>
<dbReference type="RefSeq" id="WP_069978003.1">
    <property type="nucleotide sequence ID" value="NZ_CP017269.1"/>
</dbReference>
<dbReference type="InterPro" id="IPR042188">
    <property type="entry name" value="MmgE/PrpD_sf_2"/>
</dbReference>
<evidence type="ECO:0000313" key="5">
    <source>
        <dbReference type="Proteomes" id="UP000095743"/>
    </source>
</evidence>
<keyword evidence="5" id="KW-1185">Reference proteome</keyword>
<dbReference type="AlphaFoldDB" id="A0A1D8GIT7"/>
<dbReference type="EMBL" id="CP017269">
    <property type="protein sequence ID" value="AOT70821.1"/>
    <property type="molecule type" value="Genomic_DNA"/>
</dbReference>
<accession>A0A1D8GIT7</accession>
<dbReference type="InterPro" id="IPR045336">
    <property type="entry name" value="MmgE_PrpD_N"/>
</dbReference>
<reference evidence="4 5" key="1">
    <citation type="submission" date="2016-09" db="EMBL/GenBank/DDBJ databases">
        <title>Genomic analysis reveals versatility of anaerobic energy metabolism of Geosporobacter ferrireducens IRF9 of phylum Firmicutes.</title>
        <authorList>
            <person name="Kim S.-J."/>
        </authorList>
    </citation>
    <scope>NUCLEOTIDE SEQUENCE [LARGE SCALE GENOMIC DNA]</scope>
    <source>
        <strain evidence="4 5">IRF9</strain>
    </source>
</reference>
<dbReference type="InterPro" id="IPR005656">
    <property type="entry name" value="MmgE_PrpD"/>
</dbReference>
<dbReference type="KEGG" id="gfe:Gferi_15415"/>
<gene>
    <name evidence="4" type="ORF">Gferi_15415</name>
</gene>
<dbReference type="SUPFAM" id="SSF103378">
    <property type="entry name" value="2-methylcitrate dehydratase PrpD"/>
    <property type="match status" value="1"/>
</dbReference>
<dbReference type="OrthoDB" id="9791416at2"/>
<feature type="domain" description="MmgE/PrpD N-terminal" evidence="2">
    <location>
        <begin position="7"/>
        <end position="242"/>
    </location>
</feature>
<evidence type="ECO:0000259" key="2">
    <source>
        <dbReference type="Pfam" id="PF03972"/>
    </source>
</evidence>
<dbReference type="STRING" id="1424294.Gferi_15415"/>
<dbReference type="PANTHER" id="PTHR16943:SF8">
    <property type="entry name" value="2-METHYLCITRATE DEHYDRATASE"/>
    <property type="match status" value="1"/>
</dbReference>
<dbReference type="Proteomes" id="UP000095743">
    <property type="component" value="Chromosome"/>
</dbReference>
<organism evidence="4 5">
    <name type="scientific">Geosporobacter ferrireducens</name>
    <dbReference type="NCBI Taxonomy" id="1424294"/>
    <lineage>
        <taxon>Bacteria</taxon>
        <taxon>Bacillati</taxon>
        <taxon>Bacillota</taxon>
        <taxon>Clostridia</taxon>
        <taxon>Peptostreptococcales</taxon>
        <taxon>Thermotaleaceae</taxon>
        <taxon>Geosporobacter</taxon>
    </lineage>
</organism>
<dbReference type="Pfam" id="PF03972">
    <property type="entry name" value="MmgE_PrpD_N"/>
    <property type="match status" value="1"/>
</dbReference>
<dbReference type="Gene3D" id="3.30.1330.120">
    <property type="entry name" value="2-methylcitrate dehydratase PrpD"/>
    <property type="match status" value="1"/>
</dbReference>
<dbReference type="InterPro" id="IPR042183">
    <property type="entry name" value="MmgE/PrpD_sf_1"/>
</dbReference>
<evidence type="ECO:0000256" key="1">
    <source>
        <dbReference type="ARBA" id="ARBA00006174"/>
    </source>
</evidence>
<proteinExistence type="inferred from homology"/>
<dbReference type="GO" id="GO:0016829">
    <property type="term" value="F:lyase activity"/>
    <property type="evidence" value="ECO:0007669"/>
    <property type="project" value="InterPro"/>
</dbReference>
<comment type="similarity">
    <text evidence="1">Belongs to the PrpD family.</text>
</comment>